<evidence type="ECO:0000313" key="2">
    <source>
        <dbReference type="Proteomes" id="UP001140074"/>
    </source>
</evidence>
<name>A0A9W8IF49_9FUNG</name>
<dbReference type="EMBL" id="JANBUY010000358">
    <property type="protein sequence ID" value="KAJ2859736.1"/>
    <property type="molecule type" value="Genomic_DNA"/>
</dbReference>
<proteinExistence type="predicted"/>
<sequence>MQELCTHINDKYIDDILTKWVDHIQLLKQVYTRRQSLRAHMWDYLYKKLCQFYGVHSQIKQEEDRCATTLELKVVALLKQKHEQDEHKQKEREKAAKPIAKCQMMRKNKPAHVHCYACANYDPRHPSRLCSFNCSS</sequence>
<evidence type="ECO:0000313" key="1">
    <source>
        <dbReference type="EMBL" id="KAJ2859736.1"/>
    </source>
</evidence>
<accession>A0A9W8IF49</accession>
<dbReference type="Proteomes" id="UP001140074">
    <property type="component" value="Unassembled WGS sequence"/>
</dbReference>
<dbReference type="AlphaFoldDB" id="A0A9W8IF49"/>
<keyword evidence="2" id="KW-1185">Reference proteome</keyword>
<reference evidence="1" key="1">
    <citation type="submission" date="2022-07" db="EMBL/GenBank/DDBJ databases">
        <title>Phylogenomic reconstructions and comparative analyses of Kickxellomycotina fungi.</title>
        <authorList>
            <person name="Reynolds N.K."/>
            <person name="Stajich J.E."/>
            <person name="Barry K."/>
            <person name="Grigoriev I.V."/>
            <person name="Crous P."/>
            <person name="Smith M.E."/>
        </authorList>
    </citation>
    <scope>NUCLEOTIDE SEQUENCE</scope>
    <source>
        <strain evidence="1">RSA 476</strain>
    </source>
</reference>
<gene>
    <name evidence="1" type="ORF">GGH94_005938</name>
</gene>
<organism evidence="1 2">
    <name type="scientific">Coemansia aciculifera</name>
    <dbReference type="NCBI Taxonomy" id="417176"/>
    <lineage>
        <taxon>Eukaryota</taxon>
        <taxon>Fungi</taxon>
        <taxon>Fungi incertae sedis</taxon>
        <taxon>Zoopagomycota</taxon>
        <taxon>Kickxellomycotina</taxon>
        <taxon>Kickxellomycetes</taxon>
        <taxon>Kickxellales</taxon>
        <taxon>Kickxellaceae</taxon>
        <taxon>Coemansia</taxon>
    </lineage>
</organism>
<comment type="caution">
    <text evidence="1">The sequence shown here is derived from an EMBL/GenBank/DDBJ whole genome shotgun (WGS) entry which is preliminary data.</text>
</comment>
<protein>
    <submittedName>
        <fullName evidence="1">Uncharacterized protein</fullName>
    </submittedName>
</protein>